<proteinExistence type="predicted"/>
<feature type="compositionally biased region" description="Polar residues" evidence="1">
    <location>
        <begin position="1501"/>
        <end position="1514"/>
    </location>
</feature>
<organism evidence="3 4">
    <name type="scientific">Aureispira anguillae</name>
    <dbReference type="NCBI Taxonomy" id="2864201"/>
    <lineage>
        <taxon>Bacteria</taxon>
        <taxon>Pseudomonadati</taxon>
        <taxon>Bacteroidota</taxon>
        <taxon>Saprospiria</taxon>
        <taxon>Saprospirales</taxon>
        <taxon>Saprospiraceae</taxon>
        <taxon>Aureispira</taxon>
    </lineage>
</organism>
<reference evidence="3" key="1">
    <citation type="submission" date="2022-09" db="EMBL/GenBank/DDBJ databases">
        <title>Aureispira anguillicida sp. nov., isolated from Leptocephalus of Japanese eel Anguilla japonica.</title>
        <authorList>
            <person name="Yuasa K."/>
            <person name="Mekata T."/>
            <person name="Ikunari K."/>
        </authorList>
    </citation>
    <scope>NUCLEOTIDE SEQUENCE</scope>
    <source>
        <strain evidence="3">EL160426</strain>
    </source>
</reference>
<dbReference type="Pfam" id="PF20041">
    <property type="entry name" value="DUF6443"/>
    <property type="match status" value="1"/>
</dbReference>
<dbReference type="KEGG" id="aup:AsAng_0011970"/>
<keyword evidence="4" id="KW-1185">Reference proteome</keyword>
<evidence type="ECO:0000313" key="4">
    <source>
        <dbReference type="Proteomes" id="UP001060919"/>
    </source>
</evidence>
<accession>A0A915YCE7</accession>
<dbReference type="RefSeq" id="WP_264791796.1">
    <property type="nucleotide sequence ID" value="NZ_AP026867.1"/>
</dbReference>
<evidence type="ECO:0000256" key="1">
    <source>
        <dbReference type="SAM" id="MobiDB-lite"/>
    </source>
</evidence>
<dbReference type="EMBL" id="AP026867">
    <property type="protein sequence ID" value="BDS10489.1"/>
    <property type="molecule type" value="Genomic_DNA"/>
</dbReference>
<dbReference type="InterPro" id="IPR045619">
    <property type="entry name" value="DUF6443"/>
</dbReference>
<feature type="region of interest" description="Disordered" evidence="1">
    <location>
        <begin position="1482"/>
        <end position="1521"/>
    </location>
</feature>
<name>A0A915YCE7_9BACT</name>
<evidence type="ECO:0000313" key="3">
    <source>
        <dbReference type="EMBL" id="BDS10489.1"/>
    </source>
</evidence>
<gene>
    <name evidence="3" type="ORF">AsAng_0011970</name>
</gene>
<dbReference type="Proteomes" id="UP001060919">
    <property type="component" value="Chromosome"/>
</dbReference>
<sequence length="1521" mass="168155">MKFYLSLFFLISVVAKTLGQHTECQPLGWAGDQVYPDLPIEIPGNIHNLVNHKLSNTQVKIRVAIEENGVFPYGNGADFELDFYLGGRILDHSGAPISTTNFNERITLSQTQPEAIYSLNIPAPNLLNPGSPNPYSLTSNVIYALDDLTVSGTTVSGARIPTELQNPQTSPNIIVEVCYELDLGIDIGWGASTSFFMIEPNLRAIPQLVSGSSYYEFQWDASSPSNVVHTNNSFYNVYSPFYEFQLLKLENTALEQDDLVNEKHIKTKVDWSKALSFIIPEEKLMDNGIYKLKFRPSEGEGYYLWRIRPMGNYYDGGLGHNLNWGKWSEIGYPVDAQGYTELTAATSFDCFYFADPDKEDNYIYSRTFTEDGQVYENMTYADKLLRPRQTQGYLPAEGKTIVGQTLYDHLGRSSIAVMPVPVDGYMNGYREKHVKSATTNELYKLEDYATDDKLYNPDRVSNVGDHSYYSDQNPDQTIPDAQGYPFTRSIYSNDGLGRVTEQSGVGKTHMVGTRAAGRGRTTTTDIQVGVEDAELVSIFGAEAPNPANVSKQVVTDPNGTTSITYTSKSGKTLATALAEPYDPDGDYPLESVQDPASPKVNTLQLTEALHLGQYQNDRFVNSKQLILSQDVPNFQINYVPPGCSGGGTNLPLCLASASSCSYEVTVTIKKVLTTGNDPDWGTLIDPEKFKIEVFQHTETSVSGCTPVSMIPIGTTLNLRKGTYEVIKEVKVLGNSLSNKIDDYLAETEKQVLAYMELIGILLDQVEKDEDWIDVGTAVGHVQTYLGTSRTAAEQAILEAALDGVFQGAFTSFDFIQLGSPVGFPTQIVVDMIYTGNLTSSVDEAEVDEIKLILHNCDGDPTEISSEIQKKKRALNIGQQAPYTYAPNDGSAINFDYPPFLEYFLDNGGLDLPASDFSTYFNGYKYWNWDNSAWEQMDATFLTKYTTALNAIPVDNDALKILNANQFNRMIWHMLNDEYYPNSVQFDDDPVSPTFNEYIYFDPTANANAGAWLKLDAAALATLRETQYDVNELIGCWTNIVSVFSKLLDNRSAISMPSDMDATIDNDAGSGSYMDEVNNNIPWIIRFLFGDKLNQNMTNDQNNNGAQPVFSNIPLSPSHLPQRFLECAGAKYARLIDEVSDADARTHINTTTQHSPAASMAFNTFDVPLVNGTLTSIGSAGYQQTVGGSVVTIPGYADEIAEYYGEREGFMANHEDHLIPELPFIQNPVFAFKYYEYWGRNAPGTLSHPWDGVSWTDPVFPFGTKTLLLSNIDKPFSCLTCESAYSYSETATNACNSSNSSHDEWNFGQRKLFLNCIQDIQNDWKMGYPEGATIINSNTISLDKSNCAATDAGITAEINGMVDACEVTCENRRDEFRKEVVEMFQRACWGVGQCSTQNVNYVTAAEVEAVVDQLVLKCKGQCAVTPPTPINRITCVHQVGGVNIEYCLVPALDECELMLKNIAEYWKIELHIDPPAGVTCSGNEWNTPLPTGSDPEACTPSGAANSTINQTNATNLPVPAKP</sequence>
<feature type="domain" description="DUF6443" evidence="2">
    <location>
        <begin position="367"/>
        <end position="514"/>
    </location>
</feature>
<protein>
    <recommendedName>
        <fullName evidence="2">DUF6443 domain-containing protein</fullName>
    </recommendedName>
</protein>
<evidence type="ECO:0000259" key="2">
    <source>
        <dbReference type="Pfam" id="PF20041"/>
    </source>
</evidence>